<accession>A0A6S6W1W2</accession>
<sequence length="528" mass="61144">MPRINNALQRIDTLGSSEKISYCKIAKDARCDRSTLSRRHRGVQVDVTTKNVRQRKVTPQQEDDLVQYTIGLTERHFPPTREMIKNFVRGLAHVEVSETWVTHFLQRHRDVLSNRWTSPMAADRHAADSWGKCKAYFDLLTHQINKYSVEPRHTYNMDEKGFMAGVIGKQKRVFSKASFKRKHARQSSHDGNREWITLIACVCVAMVQLFPQALSSRLTPRTYNQTGSHITMDFLSHCAEERILVLIYPPHSTHTLQPLDVVCFSPLATNYSTVLANHLHGSQGLMPFKKGDFFRIFWQAWTQTFTEKLVLRSFEAVGIAPLNPNVILNRFTPSQAEAAAARAFNEAGDWRHNDNVWRQSVKDPAADEAKELRQTLHQLTNQNELLKMERDGLQEVLSHARSKPTKSKSLPFIQPKETRSKTQWYSLRGVNEAQHLQNIFEQEERDDELHKHTERELRESNRKLKQKLDTKKKAAAATRRKEAAERARLKREEVAKRKAERERQKQERDAAEAIQLPQRGKRKVSHCP</sequence>
<dbReference type="SMART" id="SM00674">
    <property type="entry name" value="CENPB"/>
    <property type="match status" value="1"/>
</dbReference>
<dbReference type="EMBL" id="HG992980">
    <property type="protein sequence ID" value="CAE7034456.1"/>
    <property type="molecule type" value="Genomic_DNA"/>
</dbReference>
<feature type="compositionally biased region" description="Basic residues" evidence="3">
    <location>
        <begin position="519"/>
        <end position="528"/>
    </location>
</feature>
<name>A0A6S6W1W2_9PLEO</name>
<keyword evidence="1" id="KW-0238">DNA-binding</keyword>
<proteinExistence type="predicted"/>
<dbReference type="InterPro" id="IPR004875">
    <property type="entry name" value="DDE_SF_endonuclease_dom"/>
</dbReference>
<feature type="compositionally biased region" description="Basic and acidic residues" evidence="3">
    <location>
        <begin position="447"/>
        <end position="472"/>
    </location>
</feature>
<feature type="region of interest" description="Disordered" evidence="3">
    <location>
        <begin position="397"/>
        <end position="417"/>
    </location>
</feature>
<reference evidence="4" key="1">
    <citation type="submission" date="2021-02" db="EMBL/GenBank/DDBJ databases">
        <authorList>
            <person name="Syme A R."/>
            <person name="Syme A R."/>
            <person name="Moolhuijzen P."/>
        </authorList>
    </citation>
    <scope>NUCLEOTIDE SEQUENCE</scope>
    <source>
        <strain evidence="4">W1-1</strain>
    </source>
</reference>
<evidence type="ECO:0000256" key="3">
    <source>
        <dbReference type="SAM" id="MobiDB-lite"/>
    </source>
</evidence>
<keyword evidence="2" id="KW-0175">Coiled coil</keyword>
<feature type="coiled-coil region" evidence="2">
    <location>
        <begin position="362"/>
        <end position="396"/>
    </location>
</feature>
<dbReference type="GO" id="GO:0003677">
    <property type="term" value="F:DNA binding"/>
    <property type="evidence" value="ECO:0007669"/>
    <property type="project" value="UniProtKB-KW"/>
</dbReference>
<dbReference type="PROSITE" id="PS51253">
    <property type="entry name" value="HTH_CENPB"/>
    <property type="match status" value="1"/>
</dbReference>
<organism evidence="4 5">
    <name type="scientific">Pyrenophora teres f. teres</name>
    <dbReference type="NCBI Taxonomy" id="97479"/>
    <lineage>
        <taxon>Eukaryota</taxon>
        <taxon>Fungi</taxon>
        <taxon>Dikarya</taxon>
        <taxon>Ascomycota</taxon>
        <taxon>Pezizomycotina</taxon>
        <taxon>Dothideomycetes</taxon>
        <taxon>Pleosporomycetidae</taxon>
        <taxon>Pleosporales</taxon>
        <taxon>Pleosporineae</taxon>
        <taxon>Pleosporaceae</taxon>
        <taxon>Pyrenophora</taxon>
    </lineage>
</organism>
<gene>
    <name evidence="4" type="ORF">PTTW11_05444</name>
</gene>
<dbReference type="InterPro" id="IPR006600">
    <property type="entry name" value="HTH_CenpB_DNA-bd_dom"/>
</dbReference>
<dbReference type="Pfam" id="PF03221">
    <property type="entry name" value="HTH_Tnp_Tc5"/>
    <property type="match status" value="1"/>
</dbReference>
<dbReference type="Pfam" id="PF03184">
    <property type="entry name" value="DDE_1"/>
    <property type="match status" value="1"/>
</dbReference>
<evidence type="ECO:0000313" key="4">
    <source>
        <dbReference type="EMBL" id="CAE7034456.1"/>
    </source>
</evidence>
<evidence type="ECO:0000256" key="2">
    <source>
        <dbReference type="SAM" id="Coils"/>
    </source>
</evidence>
<evidence type="ECO:0000313" key="5">
    <source>
        <dbReference type="Proteomes" id="UP000472372"/>
    </source>
</evidence>
<feature type="compositionally biased region" description="Basic and acidic residues" evidence="3">
    <location>
        <begin position="479"/>
        <end position="511"/>
    </location>
</feature>
<evidence type="ECO:0000256" key="1">
    <source>
        <dbReference type="ARBA" id="ARBA00023125"/>
    </source>
</evidence>
<protein>
    <submittedName>
        <fullName evidence="4">DDE 1 multi-domain protein</fullName>
    </submittedName>
</protein>
<dbReference type="AlphaFoldDB" id="A0A6S6W1W2"/>
<feature type="region of interest" description="Disordered" evidence="3">
    <location>
        <begin position="442"/>
        <end position="528"/>
    </location>
</feature>
<dbReference type="Proteomes" id="UP000472372">
    <property type="component" value="Chromosome 4"/>
</dbReference>